<evidence type="ECO:0000259" key="3">
    <source>
        <dbReference type="PROSITE" id="PS50158"/>
    </source>
</evidence>
<feature type="region of interest" description="Disordered" evidence="2">
    <location>
        <begin position="27"/>
        <end position="58"/>
    </location>
</feature>
<protein>
    <recommendedName>
        <fullName evidence="3">CCHC-type domain-containing protein</fullName>
    </recommendedName>
</protein>
<evidence type="ECO:0000256" key="2">
    <source>
        <dbReference type="SAM" id="MobiDB-lite"/>
    </source>
</evidence>
<feature type="domain" description="CCHC-type" evidence="3">
    <location>
        <begin position="431"/>
        <end position="446"/>
    </location>
</feature>
<dbReference type="OrthoDB" id="8043385at2759"/>
<sequence length="495" mass="57852">MPIQRTPPRSENVEVGDIIDMSETIKKPNTHEMKRTESVKVVSGQSSGAIPKVQNPQPPANYSMPPPPIPQLQRGISIGHSPRAYAGLIRELIIETNKEYRDELENKLDRRIQNSLQEGFAEIIKEMRKISLNEKSSEGVDSLISEDTEPPVDCIRRAPEKKRNDTNHPPRRRLDFPQMSDDGMNVSENSLRNEAFTNITTNVNPDSQRYSHNMYVRVDKWDISFDGDTDKLNIEDFIFRIEYLQKYHACPWRELCGEFHKLLKGDAKDWYWLLVQQKTIETWDDLKKALRVQYGSNRSEYEFMRDFEERKQRTGESIDAYFLAMRKLRSRLRTPLPEYEVIRIIKRNIRQNISQIVYPMQVFTVEHLRDECKEIEKNYGRRELGASIQPQIRYGQRRQIEEIVENEQGEIIEEIYPRNKPKINKVDNIICWNCHLPGHVFKECPSMQRNLFCYKCGLNGVVTTTCPNCSENLQASVRKPVESRSTQTTTGDPKE</sequence>
<dbReference type="InterPro" id="IPR001878">
    <property type="entry name" value="Znf_CCHC"/>
</dbReference>
<evidence type="ECO:0000313" key="5">
    <source>
        <dbReference type="Proteomes" id="UP000037069"/>
    </source>
</evidence>
<dbReference type="SUPFAM" id="SSF57756">
    <property type="entry name" value="Retrovirus zinc finger-like domains"/>
    <property type="match status" value="1"/>
</dbReference>
<proteinExistence type="predicted"/>
<dbReference type="PANTHER" id="PTHR33223">
    <property type="entry name" value="CCHC-TYPE DOMAIN-CONTAINING PROTEIN"/>
    <property type="match status" value="1"/>
</dbReference>
<gene>
    <name evidence="4" type="ORF">FF38_11769</name>
</gene>
<evidence type="ECO:0000256" key="1">
    <source>
        <dbReference type="PROSITE-ProRule" id="PRU00047"/>
    </source>
</evidence>
<dbReference type="AlphaFoldDB" id="A0A0L0CEC2"/>
<dbReference type="InterPro" id="IPR005162">
    <property type="entry name" value="Retrotrans_gag_dom"/>
</dbReference>
<keyword evidence="1" id="KW-0479">Metal-binding</keyword>
<dbReference type="PANTHER" id="PTHR33223:SF6">
    <property type="entry name" value="CCHC-TYPE DOMAIN-CONTAINING PROTEIN"/>
    <property type="match status" value="1"/>
</dbReference>
<dbReference type="EMBL" id="JRES01000501">
    <property type="protein sequence ID" value="KNC30758.1"/>
    <property type="molecule type" value="Genomic_DNA"/>
</dbReference>
<reference evidence="4 5" key="1">
    <citation type="journal article" date="2015" name="Nat. Commun.">
        <title>Lucilia cuprina genome unlocks parasitic fly biology to underpin future interventions.</title>
        <authorList>
            <person name="Anstead C.A."/>
            <person name="Korhonen P.K."/>
            <person name="Young N.D."/>
            <person name="Hall R.S."/>
            <person name="Jex A.R."/>
            <person name="Murali S.C."/>
            <person name="Hughes D.S."/>
            <person name="Lee S.F."/>
            <person name="Perry T."/>
            <person name="Stroehlein A.J."/>
            <person name="Ansell B.R."/>
            <person name="Breugelmans B."/>
            <person name="Hofmann A."/>
            <person name="Qu J."/>
            <person name="Dugan S."/>
            <person name="Lee S.L."/>
            <person name="Chao H."/>
            <person name="Dinh H."/>
            <person name="Han Y."/>
            <person name="Doddapaneni H.V."/>
            <person name="Worley K.C."/>
            <person name="Muzny D.M."/>
            <person name="Ioannidis P."/>
            <person name="Waterhouse R.M."/>
            <person name="Zdobnov E.M."/>
            <person name="James P.J."/>
            <person name="Bagnall N.H."/>
            <person name="Kotze A.C."/>
            <person name="Gibbs R.A."/>
            <person name="Richards S."/>
            <person name="Batterham P."/>
            <person name="Gasser R.B."/>
        </authorList>
    </citation>
    <scope>NUCLEOTIDE SEQUENCE [LARGE SCALE GENOMIC DNA]</scope>
    <source>
        <strain evidence="4 5">LS</strain>
        <tissue evidence="4">Full body</tissue>
    </source>
</reference>
<dbReference type="OMA" id="NTHEMKR"/>
<accession>A0A0L0CEC2</accession>
<dbReference type="Pfam" id="PF03732">
    <property type="entry name" value="Retrotrans_gag"/>
    <property type="match status" value="1"/>
</dbReference>
<feature type="compositionally biased region" description="Basic and acidic residues" evidence="2">
    <location>
        <begin position="157"/>
        <end position="175"/>
    </location>
</feature>
<keyword evidence="1" id="KW-0862">Zinc</keyword>
<feature type="region of interest" description="Disordered" evidence="2">
    <location>
        <begin position="157"/>
        <end position="182"/>
    </location>
</feature>
<dbReference type="SMART" id="SM00343">
    <property type="entry name" value="ZnF_C2HC"/>
    <property type="match status" value="2"/>
</dbReference>
<evidence type="ECO:0000313" key="4">
    <source>
        <dbReference type="EMBL" id="KNC30758.1"/>
    </source>
</evidence>
<dbReference type="GO" id="GO:0003676">
    <property type="term" value="F:nucleic acid binding"/>
    <property type="evidence" value="ECO:0007669"/>
    <property type="project" value="InterPro"/>
</dbReference>
<name>A0A0L0CEC2_LUCCU</name>
<organism evidence="4 5">
    <name type="scientific">Lucilia cuprina</name>
    <name type="common">Green bottle fly</name>
    <name type="synonym">Australian sheep blowfly</name>
    <dbReference type="NCBI Taxonomy" id="7375"/>
    <lineage>
        <taxon>Eukaryota</taxon>
        <taxon>Metazoa</taxon>
        <taxon>Ecdysozoa</taxon>
        <taxon>Arthropoda</taxon>
        <taxon>Hexapoda</taxon>
        <taxon>Insecta</taxon>
        <taxon>Pterygota</taxon>
        <taxon>Neoptera</taxon>
        <taxon>Endopterygota</taxon>
        <taxon>Diptera</taxon>
        <taxon>Brachycera</taxon>
        <taxon>Muscomorpha</taxon>
        <taxon>Oestroidea</taxon>
        <taxon>Calliphoridae</taxon>
        <taxon>Luciliinae</taxon>
        <taxon>Lucilia</taxon>
    </lineage>
</organism>
<dbReference type="Proteomes" id="UP000037069">
    <property type="component" value="Unassembled WGS sequence"/>
</dbReference>
<keyword evidence="5" id="KW-1185">Reference proteome</keyword>
<dbReference type="PROSITE" id="PS50158">
    <property type="entry name" value="ZF_CCHC"/>
    <property type="match status" value="1"/>
</dbReference>
<comment type="caution">
    <text evidence="4">The sequence shown here is derived from an EMBL/GenBank/DDBJ whole genome shotgun (WGS) entry which is preliminary data.</text>
</comment>
<dbReference type="InterPro" id="IPR036875">
    <property type="entry name" value="Znf_CCHC_sf"/>
</dbReference>
<keyword evidence="1" id="KW-0863">Zinc-finger</keyword>
<feature type="compositionally biased region" description="Basic and acidic residues" evidence="2">
    <location>
        <begin position="27"/>
        <end position="38"/>
    </location>
</feature>
<dbReference type="Gene3D" id="4.10.60.10">
    <property type="entry name" value="Zinc finger, CCHC-type"/>
    <property type="match status" value="1"/>
</dbReference>
<dbReference type="GO" id="GO:0008270">
    <property type="term" value="F:zinc ion binding"/>
    <property type="evidence" value="ECO:0007669"/>
    <property type="project" value="UniProtKB-KW"/>
</dbReference>